<comment type="caution">
    <text evidence="7">Lacks conserved residue(s) required for the propagation of feature annotation.</text>
</comment>
<evidence type="ECO:0000256" key="1">
    <source>
        <dbReference type="ARBA" id="ARBA00004141"/>
    </source>
</evidence>
<dbReference type="EMBL" id="CAJPEV010003079">
    <property type="protein sequence ID" value="CAG0898858.1"/>
    <property type="molecule type" value="Genomic_DNA"/>
</dbReference>
<organism evidence="9">
    <name type="scientific">Darwinula stevensoni</name>
    <dbReference type="NCBI Taxonomy" id="69355"/>
    <lineage>
        <taxon>Eukaryota</taxon>
        <taxon>Metazoa</taxon>
        <taxon>Ecdysozoa</taxon>
        <taxon>Arthropoda</taxon>
        <taxon>Crustacea</taxon>
        <taxon>Oligostraca</taxon>
        <taxon>Ostracoda</taxon>
        <taxon>Podocopa</taxon>
        <taxon>Podocopida</taxon>
        <taxon>Darwinulocopina</taxon>
        <taxon>Darwinuloidea</taxon>
        <taxon>Darwinulidae</taxon>
        <taxon>Darwinula</taxon>
    </lineage>
</organism>
<keyword evidence="5 7" id="KW-1133">Transmembrane helix</keyword>
<reference evidence="9" key="1">
    <citation type="submission" date="2020-11" db="EMBL/GenBank/DDBJ databases">
        <authorList>
            <person name="Tran Van P."/>
        </authorList>
    </citation>
    <scope>NUCLEOTIDE SEQUENCE</scope>
</reference>
<evidence type="ECO:0000256" key="5">
    <source>
        <dbReference type="ARBA" id="ARBA00022989"/>
    </source>
</evidence>
<dbReference type="GO" id="GO:0015501">
    <property type="term" value="F:glutamate:sodium symporter activity"/>
    <property type="evidence" value="ECO:0007669"/>
    <property type="project" value="TreeGrafter"/>
</dbReference>
<keyword evidence="10" id="KW-1185">Reference proteome</keyword>
<evidence type="ECO:0000256" key="6">
    <source>
        <dbReference type="ARBA" id="ARBA00023136"/>
    </source>
</evidence>
<keyword evidence="3 7" id="KW-0813">Transport</keyword>
<evidence type="ECO:0000313" key="9">
    <source>
        <dbReference type="EMBL" id="CAD7250800.1"/>
    </source>
</evidence>
<feature type="transmembrane region" description="Helical" evidence="7">
    <location>
        <begin position="63"/>
        <end position="84"/>
    </location>
</feature>
<feature type="transmembrane region" description="Helical" evidence="7">
    <location>
        <begin position="104"/>
        <end position="128"/>
    </location>
</feature>
<dbReference type="Pfam" id="PF00375">
    <property type="entry name" value="SDF"/>
    <property type="match status" value="1"/>
</dbReference>
<dbReference type="Gene3D" id="1.10.3860.10">
    <property type="entry name" value="Sodium:dicarboxylate symporter"/>
    <property type="match status" value="1"/>
</dbReference>
<dbReference type="PRINTS" id="PR00173">
    <property type="entry name" value="EDTRNSPORT"/>
</dbReference>
<dbReference type="InterPro" id="IPR036458">
    <property type="entry name" value="Na:dicarbo_symporter_sf"/>
</dbReference>
<evidence type="ECO:0000256" key="7">
    <source>
        <dbReference type="RuleBase" id="RU361216"/>
    </source>
</evidence>
<feature type="region of interest" description="Disordered" evidence="8">
    <location>
        <begin position="12"/>
        <end position="48"/>
    </location>
</feature>
<comment type="subcellular location">
    <subcellularLocation>
        <location evidence="1 7">Membrane</location>
        <topology evidence="1 7">Multi-pass membrane protein</topology>
    </subcellularLocation>
</comment>
<dbReference type="GO" id="GO:0005313">
    <property type="term" value="F:L-glutamate transmembrane transporter activity"/>
    <property type="evidence" value="ECO:0007669"/>
    <property type="project" value="TreeGrafter"/>
</dbReference>
<evidence type="ECO:0000256" key="8">
    <source>
        <dbReference type="SAM" id="MobiDB-lite"/>
    </source>
</evidence>
<sequence>MMSKPRLSLQALRGKGKGGEGHIKHQDHDHSGEPRGSSIGRRRRASSMSAKANRLVSCLKGNALTLATVSGVLSGIALGFILRASREESWTPREIMYVSYVGEIFLRSLRCLILPLIVSSIISAVGGLELGMSSRIAFRAVVYYMTTTILAVILGIILVTSIHPGVAGAQDVPREGEARNVTTADTLMDLIR</sequence>
<feature type="transmembrane region" description="Helical" evidence="7">
    <location>
        <begin position="140"/>
        <end position="162"/>
    </location>
</feature>
<dbReference type="OrthoDB" id="5877963at2759"/>
<dbReference type="PANTHER" id="PTHR11958">
    <property type="entry name" value="SODIUM/DICARBOXYLATE SYMPORTER-RELATED"/>
    <property type="match status" value="1"/>
</dbReference>
<dbReference type="Proteomes" id="UP000677054">
    <property type="component" value="Unassembled WGS sequence"/>
</dbReference>
<comment type="similarity">
    <text evidence="2 7">Belongs to the dicarboxylate/amino acid:cation symporter (DAACS) (TC 2.A.23) family.</text>
</comment>
<dbReference type="EMBL" id="LR902596">
    <property type="protein sequence ID" value="CAD7250800.1"/>
    <property type="molecule type" value="Genomic_DNA"/>
</dbReference>
<evidence type="ECO:0000313" key="10">
    <source>
        <dbReference type="Proteomes" id="UP000677054"/>
    </source>
</evidence>
<accession>A0A7R9FQ66</accession>
<proteinExistence type="inferred from homology"/>
<name>A0A7R9FQ66_9CRUS</name>
<evidence type="ECO:0000256" key="3">
    <source>
        <dbReference type="ARBA" id="ARBA00022448"/>
    </source>
</evidence>
<dbReference type="InterPro" id="IPR001991">
    <property type="entry name" value="Na-dicarboxylate_symporter"/>
</dbReference>
<keyword evidence="4 7" id="KW-0812">Transmembrane</keyword>
<feature type="compositionally biased region" description="Basic and acidic residues" evidence="8">
    <location>
        <begin position="17"/>
        <end position="33"/>
    </location>
</feature>
<dbReference type="SUPFAM" id="SSF118215">
    <property type="entry name" value="Proton glutamate symport protein"/>
    <property type="match status" value="1"/>
</dbReference>
<evidence type="ECO:0000256" key="2">
    <source>
        <dbReference type="ARBA" id="ARBA00006148"/>
    </source>
</evidence>
<protein>
    <recommendedName>
        <fullName evidence="7">Amino acid transporter</fullName>
    </recommendedName>
</protein>
<keyword evidence="7" id="KW-0769">Symport</keyword>
<gene>
    <name evidence="9" type="ORF">DSTB1V02_LOCUS10569</name>
</gene>
<evidence type="ECO:0000256" key="4">
    <source>
        <dbReference type="ARBA" id="ARBA00022692"/>
    </source>
</evidence>
<dbReference type="InterPro" id="IPR050746">
    <property type="entry name" value="DAACS"/>
</dbReference>
<dbReference type="GO" id="GO:0015175">
    <property type="term" value="F:neutral L-amino acid transmembrane transporter activity"/>
    <property type="evidence" value="ECO:0007669"/>
    <property type="project" value="TreeGrafter"/>
</dbReference>
<dbReference type="AlphaFoldDB" id="A0A7R9FQ66"/>
<dbReference type="PANTHER" id="PTHR11958:SF63">
    <property type="entry name" value="AMINO ACID TRANSPORTER"/>
    <property type="match status" value="1"/>
</dbReference>
<keyword evidence="6 7" id="KW-0472">Membrane</keyword>
<dbReference type="GO" id="GO:0005886">
    <property type="term" value="C:plasma membrane"/>
    <property type="evidence" value="ECO:0007669"/>
    <property type="project" value="TreeGrafter"/>
</dbReference>